<comment type="caution">
    <text evidence="2">The sequence shown here is derived from an EMBL/GenBank/DDBJ whole genome shotgun (WGS) entry which is preliminary data.</text>
</comment>
<gene>
    <name evidence="2" type="ORF">QYE76_004951</name>
</gene>
<dbReference type="Gene3D" id="1.20.1280.50">
    <property type="match status" value="1"/>
</dbReference>
<protein>
    <recommendedName>
        <fullName evidence="1">KIB1-4 beta-propeller domain-containing protein</fullName>
    </recommendedName>
</protein>
<keyword evidence="3" id="KW-1185">Reference proteome</keyword>
<dbReference type="EMBL" id="JAUUTY010000005">
    <property type="protein sequence ID" value="KAK1630636.1"/>
    <property type="molecule type" value="Genomic_DNA"/>
</dbReference>
<reference evidence="2" key="1">
    <citation type="submission" date="2023-07" db="EMBL/GenBank/DDBJ databases">
        <title>A chromosome-level genome assembly of Lolium multiflorum.</title>
        <authorList>
            <person name="Chen Y."/>
            <person name="Copetti D."/>
            <person name="Kolliker R."/>
            <person name="Studer B."/>
        </authorList>
    </citation>
    <scope>NUCLEOTIDE SEQUENCE</scope>
    <source>
        <strain evidence="2">02402/16</strain>
        <tissue evidence="2">Leaf</tissue>
    </source>
</reference>
<dbReference type="SUPFAM" id="SSF81383">
    <property type="entry name" value="F-box domain"/>
    <property type="match status" value="1"/>
</dbReference>
<name>A0AAD8RRP7_LOLMU</name>
<dbReference type="AlphaFoldDB" id="A0AAD8RRP7"/>
<evidence type="ECO:0000313" key="3">
    <source>
        <dbReference type="Proteomes" id="UP001231189"/>
    </source>
</evidence>
<dbReference type="Proteomes" id="UP001231189">
    <property type="component" value="Unassembled WGS sequence"/>
</dbReference>
<evidence type="ECO:0000313" key="2">
    <source>
        <dbReference type="EMBL" id="KAK1630636.1"/>
    </source>
</evidence>
<dbReference type="InterPro" id="IPR036047">
    <property type="entry name" value="F-box-like_dom_sf"/>
</dbReference>
<dbReference type="Pfam" id="PF03478">
    <property type="entry name" value="Beta-prop_KIB1-4"/>
    <property type="match status" value="2"/>
</dbReference>
<dbReference type="InterPro" id="IPR005174">
    <property type="entry name" value="KIB1-4_b-propeller"/>
</dbReference>
<organism evidence="2 3">
    <name type="scientific">Lolium multiflorum</name>
    <name type="common">Italian ryegrass</name>
    <name type="synonym">Lolium perenne subsp. multiflorum</name>
    <dbReference type="NCBI Taxonomy" id="4521"/>
    <lineage>
        <taxon>Eukaryota</taxon>
        <taxon>Viridiplantae</taxon>
        <taxon>Streptophyta</taxon>
        <taxon>Embryophyta</taxon>
        <taxon>Tracheophyta</taxon>
        <taxon>Spermatophyta</taxon>
        <taxon>Magnoliopsida</taxon>
        <taxon>Liliopsida</taxon>
        <taxon>Poales</taxon>
        <taxon>Poaceae</taxon>
        <taxon>BOP clade</taxon>
        <taxon>Pooideae</taxon>
        <taxon>Poodae</taxon>
        <taxon>Poeae</taxon>
        <taxon>Poeae Chloroplast Group 2 (Poeae type)</taxon>
        <taxon>Loliodinae</taxon>
        <taxon>Loliinae</taxon>
        <taxon>Lolium</taxon>
    </lineage>
</organism>
<feature type="domain" description="KIB1-4 beta-propeller" evidence="1">
    <location>
        <begin position="533"/>
        <end position="673"/>
    </location>
</feature>
<accession>A0AAD8RRP7</accession>
<dbReference type="PANTHER" id="PTHR33127:SF99">
    <property type="entry name" value="F-BOX DOMAIN-CONTAINING PROTEIN"/>
    <property type="match status" value="1"/>
</dbReference>
<evidence type="ECO:0000259" key="1">
    <source>
        <dbReference type="Pfam" id="PF03478"/>
    </source>
</evidence>
<sequence length="751" mass="84779">MMEEAASQKRDWSSLSEDVLAEILRRIKWSGHPSFGLVCRRWQSARALSPFYPAWITPLLLTAVTAGTTASFRYYSPYYHKTFKFDTKLAAPPGAKIFCATGGLQLTLGTRKKVIIADIGTGAVCELPPTSRTKFDFAVHDDSVGKVYGVKLADGVDVSHATRLRNSEWSVGWEVCNLMDQHNYTFFTPSPDCSPVLHDSSLYIMGTNGQLLVYNLKHNRRPQIFGKHRRFRFKFKACYLFECDQRELMAAMVGHRGTPVNVFKLNKRTMEWEKTESLDGSSLFTGTPTTMMKRTNIKWMQDKIFLPRLFDRPETIVVDLVQRDNELAFVPKLGFTHLPTAKDENHGIHMWTCELGHGGTNQRVVLELSVDNLAMVVASQERDWSSLAVDVLAQISSRVRWSSLPSFGLVCRQWQSARALSPFYPAWITPLLLNATNVGTSTSFRCYSPYYHKNFKIDTKLEVPPRAKILCTAAGGLRLALGLPYKVLSAELGTGDMNVLPPISKPGFNFAVYDDNAGRMYGVETSSGLSASLAIRHSNGEWGQWEECDMMDVDPPFTVSSNCNPLLHDGSLYILGEDGRLVVYNGGSHDQWFEILEKPHGFGFKCENSYLFESDQHELMAIFAGHHGTPVNVVKLNKHTMEWEKTESLKGRTLFTGTLTTMMKTTNIKGMQDKVFLPGLIDWRETIHVDLVQRDNELAFVPKLGFSHSTMQDDNYDTNIWTYELGQGEEARAFWGIHRVDPSIWIDFSSS</sequence>
<proteinExistence type="predicted"/>
<feature type="domain" description="KIB1-4 beta-propeller" evidence="1">
    <location>
        <begin position="88"/>
        <end position="306"/>
    </location>
</feature>
<dbReference type="PANTHER" id="PTHR33127">
    <property type="entry name" value="TRANSMEMBRANE PROTEIN"/>
    <property type="match status" value="1"/>
</dbReference>